<evidence type="ECO:0000313" key="4">
    <source>
        <dbReference type="Proteomes" id="UP000596660"/>
    </source>
</evidence>
<dbReference type="RefSeq" id="XP_021738580.1">
    <property type="nucleotide sequence ID" value="XM_021882888.1"/>
</dbReference>
<dbReference type="PANTHER" id="PTHR33731:SF17">
    <property type="entry name" value="ORGAN-SPECIFIC PROTEIN P4-LIKE"/>
    <property type="match status" value="1"/>
</dbReference>
<evidence type="ECO:0000256" key="2">
    <source>
        <dbReference type="SAM" id="SignalP"/>
    </source>
</evidence>
<name>A0A803LP35_CHEQI</name>
<feature type="region of interest" description="Disordered" evidence="1">
    <location>
        <begin position="83"/>
        <end position="106"/>
    </location>
</feature>
<protein>
    <submittedName>
        <fullName evidence="3">Uncharacterized protein</fullName>
    </submittedName>
</protein>
<evidence type="ECO:0000256" key="1">
    <source>
        <dbReference type="SAM" id="MobiDB-lite"/>
    </source>
</evidence>
<dbReference type="EnsemblPlants" id="AUR62016714-RA">
    <property type="protein sequence ID" value="AUR62016714-RA:cds"/>
    <property type="gene ID" value="AUR62016714"/>
</dbReference>
<sequence length="121" mass="14063">MESYIKILFIALLSLNLLASPSDGRKDPKTYWGDMMKDQPMPEALEDFINQSSYEKRETIKEFIKDFDPIPNISVYHDDSVNSKELKSKKADCKEEHHDKLASKKFDDEFEPIPNISAYND</sequence>
<dbReference type="InterPro" id="IPR024489">
    <property type="entry name" value="Organ_specific_prot"/>
</dbReference>
<dbReference type="AlphaFoldDB" id="A0A803LP35"/>
<dbReference type="Pfam" id="PF10950">
    <property type="entry name" value="Organ_specific"/>
    <property type="match status" value="1"/>
</dbReference>
<accession>A0A803LP35</accession>
<dbReference type="Proteomes" id="UP000596660">
    <property type="component" value="Unplaced"/>
</dbReference>
<organism evidence="3 4">
    <name type="scientific">Chenopodium quinoa</name>
    <name type="common">Quinoa</name>
    <dbReference type="NCBI Taxonomy" id="63459"/>
    <lineage>
        <taxon>Eukaryota</taxon>
        <taxon>Viridiplantae</taxon>
        <taxon>Streptophyta</taxon>
        <taxon>Embryophyta</taxon>
        <taxon>Tracheophyta</taxon>
        <taxon>Spermatophyta</taxon>
        <taxon>Magnoliopsida</taxon>
        <taxon>eudicotyledons</taxon>
        <taxon>Gunneridae</taxon>
        <taxon>Pentapetalae</taxon>
        <taxon>Caryophyllales</taxon>
        <taxon>Chenopodiaceae</taxon>
        <taxon>Chenopodioideae</taxon>
        <taxon>Atripliceae</taxon>
        <taxon>Chenopodium</taxon>
    </lineage>
</organism>
<evidence type="ECO:0000313" key="3">
    <source>
        <dbReference type="EnsemblPlants" id="AUR62016714-RA:cds"/>
    </source>
</evidence>
<dbReference type="OMA" id="NISAYHE"/>
<dbReference type="PANTHER" id="PTHR33731">
    <property type="entry name" value="PROTEIN, PUTATIVE-RELATED"/>
    <property type="match status" value="1"/>
</dbReference>
<keyword evidence="4" id="KW-1185">Reference proteome</keyword>
<feature type="chain" id="PRO_5030834894" evidence="2">
    <location>
        <begin position="25"/>
        <end position="121"/>
    </location>
</feature>
<reference evidence="3" key="1">
    <citation type="journal article" date="2017" name="Nature">
        <title>The genome of Chenopodium quinoa.</title>
        <authorList>
            <person name="Jarvis D.E."/>
            <person name="Ho Y.S."/>
            <person name="Lightfoot D.J."/>
            <person name="Schmoeckel S.M."/>
            <person name="Li B."/>
            <person name="Borm T.J.A."/>
            <person name="Ohyanagi H."/>
            <person name="Mineta K."/>
            <person name="Michell C.T."/>
            <person name="Saber N."/>
            <person name="Kharbatia N.M."/>
            <person name="Rupper R.R."/>
            <person name="Sharp A.R."/>
            <person name="Dally N."/>
            <person name="Boughton B.A."/>
            <person name="Woo Y.H."/>
            <person name="Gao G."/>
            <person name="Schijlen E.G.W.M."/>
            <person name="Guo X."/>
            <person name="Momin A.A."/>
            <person name="Negrao S."/>
            <person name="Al-Babili S."/>
            <person name="Gehring C."/>
            <person name="Roessner U."/>
            <person name="Jung C."/>
            <person name="Murphy K."/>
            <person name="Arold S.T."/>
            <person name="Gojobori T."/>
            <person name="van der Linden C.G."/>
            <person name="van Loo E.N."/>
            <person name="Jellen E.N."/>
            <person name="Maughan P.J."/>
            <person name="Tester M."/>
        </authorList>
    </citation>
    <scope>NUCLEOTIDE SEQUENCE [LARGE SCALE GENOMIC DNA]</scope>
    <source>
        <strain evidence="3">cv. PI 614886</strain>
    </source>
</reference>
<proteinExistence type="predicted"/>
<reference evidence="3" key="2">
    <citation type="submission" date="2021-03" db="UniProtKB">
        <authorList>
            <consortium name="EnsemblPlants"/>
        </authorList>
    </citation>
    <scope>IDENTIFICATION</scope>
</reference>
<dbReference type="OrthoDB" id="1734141at2759"/>
<dbReference type="Gramene" id="AUR62016714-RA">
    <property type="protein sequence ID" value="AUR62016714-RA:cds"/>
    <property type="gene ID" value="AUR62016714"/>
</dbReference>
<dbReference type="GeneID" id="110705059"/>
<gene>
    <name evidence="3" type="primary">LOC110705059</name>
</gene>
<dbReference type="KEGG" id="cqi:110705059"/>
<feature type="signal peptide" evidence="2">
    <location>
        <begin position="1"/>
        <end position="24"/>
    </location>
</feature>
<keyword evidence="2" id="KW-0732">Signal</keyword>